<evidence type="ECO:0000313" key="1">
    <source>
        <dbReference type="EMBL" id="NML92817.1"/>
    </source>
</evidence>
<dbReference type="Proteomes" id="UP000583556">
    <property type="component" value="Unassembled WGS sequence"/>
</dbReference>
<dbReference type="AlphaFoldDB" id="A0A7Y0BLS9"/>
<dbReference type="EMBL" id="JABBGM010000001">
    <property type="protein sequence ID" value="NML92817.1"/>
    <property type="molecule type" value="Genomic_DNA"/>
</dbReference>
<dbReference type="RefSeq" id="WP_169492018.1">
    <property type="nucleotide sequence ID" value="NZ_JABBGM010000001.1"/>
</dbReference>
<name>A0A7Y0BLS9_9SPHN</name>
<sequence length="123" mass="13818">MFLDLSNEAQNVDAASLRRVERIGFELPVRCKHGVVRSTVMLKDLTPYGARIDGLDKQRIGEPLTLFIPGLHAKTAYVVWSEPMSSGLEFDHPLHQSVFETLVSDFAIGHHRKAARRPVRRAA</sequence>
<protein>
    <recommendedName>
        <fullName evidence="3">PilZ domain-containing protein</fullName>
    </recommendedName>
</protein>
<evidence type="ECO:0000313" key="2">
    <source>
        <dbReference type="Proteomes" id="UP000583556"/>
    </source>
</evidence>
<organism evidence="1 2">
    <name type="scientific">Novosphingobium olei</name>
    <dbReference type="NCBI Taxonomy" id="2728851"/>
    <lineage>
        <taxon>Bacteria</taxon>
        <taxon>Pseudomonadati</taxon>
        <taxon>Pseudomonadota</taxon>
        <taxon>Alphaproteobacteria</taxon>
        <taxon>Sphingomonadales</taxon>
        <taxon>Sphingomonadaceae</taxon>
        <taxon>Novosphingobium</taxon>
    </lineage>
</organism>
<dbReference type="SUPFAM" id="SSF141371">
    <property type="entry name" value="PilZ domain-like"/>
    <property type="match status" value="1"/>
</dbReference>
<keyword evidence="2" id="KW-1185">Reference proteome</keyword>
<accession>A0A7Y0BLS9</accession>
<reference evidence="1 2" key="1">
    <citation type="submission" date="2020-04" db="EMBL/GenBank/DDBJ databases">
        <title>Novosphingobium sp. TW-4 isolated from soil.</title>
        <authorList>
            <person name="Dahal R.H."/>
            <person name="Chaudhary D.K."/>
        </authorList>
    </citation>
    <scope>NUCLEOTIDE SEQUENCE [LARGE SCALE GENOMIC DNA]</scope>
    <source>
        <strain evidence="1 2">TW-4</strain>
    </source>
</reference>
<comment type="caution">
    <text evidence="1">The sequence shown here is derived from an EMBL/GenBank/DDBJ whole genome shotgun (WGS) entry which is preliminary data.</text>
</comment>
<evidence type="ECO:0008006" key="3">
    <source>
        <dbReference type="Google" id="ProtNLM"/>
    </source>
</evidence>
<gene>
    <name evidence="1" type="ORF">HHL27_03900</name>
</gene>
<proteinExistence type="predicted"/>